<reference evidence="1 2" key="2">
    <citation type="journal article" date="2011" name="Stand. Genomic Sci.">
        <title>Complete genome sequence of Leadbetterella byssophila type strain (4M15).</title>
        <authorList>
            <person name="Abt B."/>
            <person name="Teshima H."/>
            <person name="Lucas S."/>
            <person name="Lapidus A."/>
            <person name="Del Rio T.G."/>
            <person name="Nolan M."/>
            <person name="Tice H."/>
            <person name="Cheng J.F."/>
            <person name="Pitluck S."/>
            <person name="Liolios K."/>
            <person name="Pagani I."/>
            <person name="Ivanova N."/>
            <person name="Mavromatis K."/>
            <person name="Pati A."/>
            <person name="Tapia R."/>
            <person name="Han C."/>
            <person name="Goodwin L."/>
            <person name="Chen A."/>
            <person name="Palaniappan K."/>
            <person name="Land M."/>
            <person name="Hauser L."/>
            <person name="Chang Y.J."/>
            <person name="Jeffries C.D."/>
            <person name="Rohde M."/>
            <person name="Goker M."/>
            <person name="Tindall B.J."/>
            <person name="Detter J.C."/>
            <person name="Woyke T."/>
            <person name="Bristow J."/>
            <person name="Eisen J.A."/>
            <person name="Markowitz V."/>
            <person name="Hugenholtz P."/>
            <person name="Klenk H.P."/>
            <person name="Kyrpides N.C."/>
        </authorList>
    </citation>
    <scope>NUCLEOTIDE SEQUENCE [LARGE SCALE GENOMIC DNA]</scope>
    <source>
        <strain evidence="2">DSM 17132 / JCM 16389 / KACC 11308 / NBRC 106382 / 4M15</strain>
    </source>
</reference>
<dbReference type="eggNOG" id="ENOG5032VXC">
    <property type="taxonomic scope" value="Bacteria"/>
</dbReference>
<dbReference type="RefSeq" id="WP_013409325.1">
    <property type="nucleotide sequence ID" value="NC_014655.1"/>
</dbReference>
<organism evidence="1 2">
    <name type="scientific">Leadbetterella byssophila (strain DSM 17132 / JCM 16389 / KACC 11308 / NBRC 106382 / 4M15)</name>
    <dbReference type="NCBI Taxonomy" id="649349"/>
    <lineage>
        <taxon>Bacteria</taxon>
        <taxon>Pseudomonadati</taxon>
        <taxon>Bacteroidota</taxon>
        <taxon>Cytophagia</taxon>
        <taxon>Cytophagales</taxon>
        <taxon>Leadbetterellaceae</taxon>
        <taxon>Leadbetterella</taxon>
    </lineage>
</organism>
<evidence type="ECO:0000313" key="1">
    <source>
        <dbReference type="EMBL" id="ADQ18288.1"/>
    </source>
</evidence>
<name>E4RZP5_LEAB4</name>
<dbReference type="EMBL" id="CP002305">
    <property type="protein sequence ID" value="ADQ18288.1"/>
    <property type="molecule type" value="Genomic_DNA"/>
</dbReference>
<sequence length="199" mass="22931">MKKLLFALQFVFYSVYSQSIKVTTVNGLKDKDANYLLDFMDVSLQKFHFEGDQLIGKSPTILIKEFRDGKLVRTDTLLNGKGDAKYLQIKEAKYSFSFFTEIRNEKLRTFIRHSSYGAGKREFALNKDKYGYALKDFFGAKQELLYDAKDQIPLLAIITPHDQGNGFASYCEVVQTDILPEDLGKHFGIPHYFLVYISF</sequence>
<keyword evidence="2" id="KW-1185">Reference proteome</keyword>
<reference key="1">
    <citation type="submission" date="2010-11" db="EMBL/GenBank/DDBJ databases">
        <title>The complete genome of Leadbetterella byssophila DSM 17132.</title>
        <authorList>
            <consortium name="US DOE Joint Genome Institute (JGI-PGF)"/>
            <person name="Lucas S."/>
            <person name="Copeland A."/>
            <person name="Lapidus A."/>
            <person name="Glavina del Rio T."/>
            <person name="Dalin E."/>
            <person name="Tice H."/>
            <person name="Bruce D."/>
            <person name="Goodwin L."/>
            <person name="Pitluck S."/>
            <person name="Kyrpides N."/>
            <person name="Mavromatis K."/>
            <person name="Ivanova N."/>
            <person name="Teshima H."/>
            <person name="Brettin T."/>
            <person name="Detter J.C."/>
            <person name="Han C."/>
            <person name="Tapia R."/>
            <person name="Land M."/>
            <person name="Hauser L."/>
            <person name="Markowitz V."/>
            <person name="Cheng J.-F."/>
            <person name="Hugenholtz P."/>
            <person name="Woyke T."/>
            <person name="Wu D."/>
            <person name="Tindall B."/>
            <person name="Pomrenke H.G."/>
            <person name="Brambilla E."/>
            <person name="Klenk H.-P."/>
            <person name="Eisen J.A."/>
        </authorList>
    </citation>
    <scope>NUCLEOTIDE SEQUENCE [LARGE SCALE GENOMIC DNA]</scope>
    <source>
        <strain>DSM 17132</strain>
    </source>
</reference>
<dbReference type="Proteomes" id="UP000007435">
    <property type="component" value="Chromosome"/>
</dbReference>
<gene>
    <name evidence="1" type="ordered locus">Lbys_2626</name>
</gene>
<accession>E4RZP5</accession>
<dbReference type="KEGG" id="lby:Lbys_2626"/>
<evidence type="ECO:0000313" key="2">
    <source>
        <dbReference type="Proteomes" id="UP000007435"/>
    </source>
</evidence>
<dbReference type="STRING" id="649349.Lbys_2626"/>
<dbReference type="OrthoDB" id="883791at2"/>
<protein>
    <submittedName>
        <fullName evidence="1">Uncharacterized protein</fullName>
    </submittedName>
</protein>
<proteinExistence type="predicted"/>
<dbReference type="HOGENOM" id="CLU_117176_0_0_10"/>
<dbReference type="AlphaFoldDB" id="E4RZP5"/>